<dbReference type="OrthoDB" id="5824at2759"/>
<reference evidence="5" key="2">
    <citation type="journal article" date="2022" name="Hortic Res">
        <title>The genome of Dioscorea zingiberensis sheds light on the biosynthesis, origin and evolution of the medicinally important diosgenin saponins.</title>
        <authorList>
            <person name="Li Y."/>
            <person name="Tan C."/>
            <person name="Li Z."/>
            <person name="Guo J."/>
            <person name="Li S."/>
            <person name="Chen X."/>
            <person name="Wang C."/>
            <person name="Dai X."/>
            <person name="Yang H."/>
            <person name="Song W."/>
            <person name="Hou L."/>
            <person name="Xu J."/>
            <person name="Tong Z."/>
            <person name="Xu A."/>
            <person name="Yuan X."/>
            <person name="Wang W."/>
            <person name="Yang Q."/>
            <person name="Chen L."/>
            <person name="Sun Z."/>
            <person name="Wang K."/>
            <person name="Pan B."/>
            <person name="Chen J."/>
            <person name="Bao Y."/>
            <person name="Liu F."/>
            <person name="Qi X."/>
            <person name="Gang D.R."/>
            <person name="Wen J."/>
            <person name="Li J."/>
        </authorList>
    </citation>
    <scope>NUCLEOTIDE SEQUENCE</scope>
    <source>
        <strain evidence="5">Dzin_1.0</strain>
    </source>
</reference>
<feature type="region of interest" description="Disordered" evidence="4">
    <location>
        <begin position="285"/>
        <end position="304"/>
    </location>
</feature>
<protein>
    <recommendedName>
        <fullName evidence="7">NAD-dependent epimerase/dehydratase domain-containing protein</fullName>
    </recommendedName>
</protein>
<dbReference type="Proteomes" id="UP001085076">
    <property type="component" value="Miscellaneous, Linkage group lg09"/>
</dbReference>
<dbReference type="EMBL" id="JAGGNH010000009">
    <property type="protein sequence ID" value="KAJ0962562.1"/>
    <property type="molecule type" value="Genomic_DNA"/>
</dbReference>
<evidence type="ECO:0000256" key="2">
    <source>
        <dbReference type="ARBA" id="ARBA00023027"/>
    </source>
</evidence>
<accession>A0A9D5BXL3</accession>
<dbReference type="Gene3D" id="3.40.50.720">
    <property type="entry name" value="NAD(P)-binding Rossmann-like Domain"/>
    <property type="match status" value="1"/>
</dbReference>
<dbReference type="GO" id="GO:0016853">
    <property type="term" value="F:isomerase activity"/>
    <property type="evidence" value="ECO:0007669"/>
    <property type="project" value="UniProtKB-KW"/>
</dbReference>
<dbReference type="CDD" id="cd05266">
    <property type="entry name" value="SDR_a4"/>
    <property type="match status" value="1"/>
</dbReference>
<evidence type="ECO:0008006" key="7">
    <source>
        <dbReference type="Google" id="ProtNLM"/>
    </source>
</evidence>
<name>A0A9D5BXL3_9LILI</name>
<dbReference type="PANTHER" id="PTHR43574">
    <property type="entry name" value="EPIMERASE-RELATED"/>
    <property type="match status" value="1"/>
</dbReference>
<organism evidence="5 6">
    <name type="scientific">Dioscorea zingiberensis</name>
    <dbReference type="NCBI Taxonomy" id="325984"/>
    <lineage>
        <taxon>Eukaryota</taxon>
        <taxon>Viridiplantae</taxon>
        <taxon>Streptophyta</taxon>
        <taxon>Embryophyta</taxon>
        <taxon>Tracheophyta</taxon>
        <taxon>Spermatophyta</taxon>
        <taxon>Magnoliopsida</taxon>
        <taxon>Liliopsida</taxon>
        <taxon>Dioscoreales</taxon>
        <taxon>Dioscoreaceae</taxon>
        <taxon>Dioscorea</taxon>
    </lineage>
</organism>
<evidence type="ECO:0000256" key="4">
    <source>
        <dbReference type="SAM" id="MobiDB-lite"/>
    </source>
</evidence>
<sequence length="340" mass="37593">MKSIHCASPPMPLRAAPPCRAFSPTAEVGIGSRGNRLFVFGVGFVGRYVSNQLLKQGWRVSGTCVCPVKRRELEMMGVDSFVFDAKKNDLRSLHTLEDATHVLISIPPLIGLGDPLLTFHLEDLQSTLGHGNLQCLCYLSSTSVYGDCGGAWVDEDSAVNPASEAAKLRYAAEKGWQQFGCELGVPVNIFRLGGIYGPGRSAINTVFKQKSPSKEQKKRELKHYTARVHVADIYQALYASFNMPSSGRVYNVVDDDPAPREVVFDFARDLIEKRWPEKTIVVQSQDKTEDIESPQRGKVGGEKRVSNARLKKELGIRLLYPSYKSGLQNILDSMCGDPQL</sequence>
<evidence type="ECO:0000313" key="5">
    <source>
        <dbReference type="EMBL" id="KAJ0962562.1"/>
    </source>
</evidence>
<keyword evidence="2" id="KW-0520">NAD</keyword>
<proteinExistence type="inferred from homology"/>
<keyword evidence="3" id="KW-0413">Isomerase</keyword>
<keyword evidence="6" id="KW-1185">Reference proteome</keyword>
<reference evidence="5" key="1">
    <citation type="submission" date="2021-03" db="EMBL/GenBank/DDBJ databases">
        <authorList>
            <person name="Li Z."/>
            <person name="Yang C."/>
        </authorList>
    </citation>
    <scope>NUCLEOTIDE SEQUENCE</scope>
    <source>
        <strain evidence="5">Dzin_1.0</strain>
        <tissue evidence="5">Leaf</tissue>
    </source>
</reference>
<comment type="caution">
    <text evidence="5">The sequence shown here is derived from an EMBL/GenBank/DDBJ whole genome shotgun (WGS) entry which is preliminary data.</text>
</comment>
<gene>
    <name evidence="5" type="ORF">J5N97_027684</name>
</gene>
<evidence type="ECO:0000256" key="1">
    <source>
        <dbReference type="ARBA" id="ARBA00007637"/>
    </source>
</evidence>
<dbReference type="SUPFAM" id="SSF51735">
    <property type="entry name" value="NAD(P)-binding Rossmann-fold domains"/>
    <property type="match status" value="1"/>
</dbReference>
<evidence type="ECO:0000256" key="3">
    <source>
        <dbReference type="ARBA" id="ARBA00023235"/>
    </source>
</evidence>
<evidence type="ECO:0000313" key="6">
    <source>
        <dbReference type="Proteomes" id="UP001085076"/>
    </source>
</evidence>
<feature type="compositionally biased region" description="Basic and acidic residues" evidence="4">
    <location>
        <begin position="286"/>
        <end position="304"/>
    </location>
</feature>
<dbReference type="InterPro" id="IPR036291">
    <property type="entry name" value="NAD(P)-bd_dom_sf"/>
</dbReference>
<dbReference type="AlphaFoldDB" id="A0A9D5BXL3"/>
<comment type="similarity">
    <text evidence="1">Belongs to the NAD(P)-dependent epimerase/dehydratase family.</text>
</comment>